<dbReference type="Pfam" id="PF03103">
    <property type="entry name" value="DUF243"/>
    <property type="match status" value="1"/>
</dbReference>
<dbReference type="EnsemblMetazoa" id="GAUT045496-RA">
    <property type="protein sequence ID" value="GAUT045496-PA"/>
    <property type="gene ID" value="GAUT045496"/>
</dbReference>
<keyword evidence="4" id="KW-1185">Reference proteome</keyword>
<dbReference type="GO" id="GO:0062129">
    <property type="term" value="C:chitin-based extracellular matrix"/>
    <property type="evidence" value="ECO:0007669"/>
    <property type="project" value="TreeGrafter"/>
</dbReference>
<feature type="compositionally biased region" description="Low complexity" evidence="1">
    <location>
        <begin position="263"/>
        <end position="278"/>
    </location>
</feature>
<reference evidence="3" key="1">
    <citation type="submission" date="2020-05" db="UniProtKB">
        <authorList>
            <consortium name="EnsemblMetazoa"/>
        </authorList>
    </citation>
    <scope>IDENTIFICATION</scope>
    <source>
        <strain evidence="3">TTRI</strain>
    </source>
</reference>
<name>A0A1A9VRV1_GLOAU</name>
<sequence length="278" mass="29800">MCTAFVLGCGALPQYGYEQPSSFKANTIPVKALPLNSLQSHNALVIGRQPLTESLTNFGLQAPIELTNAYKGGDKYLPPASTTLAPIIHKQFYLISAPEDPEPQGAKRHLVLGRPQKNYRVVFIKAPSSGVENIKYSAEFAPQEEKTVIYVLSKKENELSANDISTPAPVPASKPEVFFIKYKTEQEAQQAQKEIQDEYDRLGGTSEVSEQGTAPITSVIGNLDSLNSDGSYNYHQLNNAVTNPLQTAPSGQYLPAPAPAPAPSSASASASASATAKH</sequence>
<dbReference type="SMART" id="SM00690">
    <property type="entry name" value="DM5"/>
    <property type="match status" value="1"/>
</dbReference>
<evidence type="ECO:0000313" key="4">
    <source>
        <dbReference type="Proteomes" id="UP000078200"/>
    </source>
</evidence>
<evidence type="ECO:0000313" key="3">
    <source>
        <dbReference type="EnsemblMetazoa" id="GAUT045496-PA"/>
    </source>
</evidence>
<accession>A0A1A9VRV1</accession>
<dbReference type="VEuPathDB" id="VectorBase:GAUT045496"/>
<dbReference type="InterPro" id="IPR004145">
    <property type="entry name" value="DUF243"/>
</dbReference>
<dbReference type="PANTHER" id="PTHR31927">
    <property type="entry name" value="FI07246P-RELATED-RELATED"/>
    <property type="match status" value="1"/>
</dbReference>
<dbReference type="GO" id="GO:0008010">
    <property type="term" value="F:structural constituent of chitin-based larval cuticle"/>
    <property type="evidence" value="ECO:0007669"/>
    <property type="project" value="TreeGrafter"/>
</dbReference>
<feature type="region of interest" description="Disordered" evidence="1">
    <location>
        <begin position="243"/>
        <end position="278"/>
    </location>
</feature>
<evidence type="ECO:0000256" key="1">
    <source>
        <dbReference type="SAM" id="MobiDB-lite"/>
    </source>
</evidence>
<organism evidence="3 4">
    <name type="scientific">Glossina austeni</name>
    <name type="common">Savannah tsetse fly</name>
    <dbReference type="NCBI Taxonomy" id="7395"/>
    <lineage>
        <taxon>Eukaryota</taxon>
        <taxon>Metazoa</taxon>
        <taxon>Ecdysozoa</taxon>
        <taxon>Arthropoda</taxon>
        <taxon>Hexapoda</taxon>
        <taxon>Insecta</taxon>
        <taxon>Pterygota</taxon>
        <taxon>Neoptera</taxon>
        <taxon>Endopterygota</taxon>
        <taxon>Diptera</taxon>
        <taxon>Brachycera</taxon>
        <taxon>Muscomorpha</taxon>
        <taxon>Hippoboscoidea</taxon>
        <taxon>Glossinidae</taxon>
        <taxon>Glossina</taxon>
    </lineage>
</organism>
<dbReference type="PANTHER" id="PTHR31927:SF2">
    <property type="entry name" value="FI07246P-RELATED"/>
    <property type="match status" value="1"/>
</dbReference>
<feature type="domain" description="DUF243" evidence="2">
    <location>
        <begin position="86"/>
        <end position="185"/>
    </location>
</feature>
<evidence type="ECO:0000259" key="2">
    <source>
        <dbReference type="SMART" id="SM00690"/>
    </source>
</evidence>
<dbReference type="AlphaFoldDB" id="A0A1A9VRV1"/>
<protein>
    <recommendedName>
        <fullName evidence="2">DUF243 domain-containing protein</fullName>
    </recommendedName>
</protein>
<proteinExistence type="predicted"/>
<dbReference type="Proteomes" id="UP000078200">
    <property type="component" value="Unassembled WGS sequence"/>
</dbReference>
<dbReference type="GO" id="GO:0040003">
    <property type="term" value="P:chitin-based cuticle development"/>
    <property type="evidence" value="ECO:0007669"/>
    <property type="project" value="TreeGrafter"/>
</dbReference>